<protein>
    <submittedName>
        <fullName evidence="6">TetR/AcrR family transcriptional regulator</fullName>
    </submittedName>
</protein>
<dbReference type="InterPro" id="IPR041583">
    <property type="entry name" value="TetR_C_31"/>
</dbReference>
<dbReference type="InterPro" id="IPR009057">
    <property type="entry name" value="Homeodomain-like_sf"/>
</dbReference>
<evidence type="ECO:0000313" key="6">
    <source>
        <dbReference type="EMBL" id="MQT13239.1"/>
    </source>
</evidence>
<evidence type="ECO:0000256" key="4">
    <source>
        <dbReference type="PROSITE-ProRule" id="PRU00335"/>
    </source>
</evidence>
<keyword evidence="3" id="KW-0804">Transcription</keyword>
<keyword evidence="2 4" id="KW-0238">DNA-binding</keyword>
<sequence length="220" mass="22112">MPAVAQAVAPAPPAPRSLSEISARGVPVSVPDLRAKILGEAIAILREHGLAGLTQPRVAKAAGVTQSHLTYYFPTRADLLAAVLERAAAGQRAGIGAALAAAPNGPEALADALGDALSRPENTRVLVSLVLAADADPAFRTLYRSLAGGVRGEVGEALAALGVTADPATVTMVHALGTGLAVLGLALGPEEAGAIAARALTDLFRLLQQRVPAPGRGEPS</sequence>
<dbReference type="SUPFAM" id="SSF46689">
    <property type="entry name" value="Homeodomain-like"/>
    <property type="match status" value="1"/>
</dbReference>
<dbReference type="Pfam" id="PF17940">
    <property type="entry name" value="TetR_C_31"/>
    <property type="match status" value="1"/>
</dbReference>
<evidence type="ECO:0000256" key="3">
    <source>
        <dbReference type="ARBA" id="ARBA00023163"/>
    </source>
</evidence>
<dbReference type="Proteomes" id="UP000332515">
    <property type="component" value="Unassembled WGS sequence"/>
</dbReference>
<gene>
    <name evidence="6" type="ORF">F0357_11410</name>
</gene>
<evidence type="ECO:0000313" key="7">
    <source>
        <dbReference type="Proteomes" id="UP000332515"/>
    </source>
</evidence>
<evidence type="ECO:0000259" key="5">
    <source>
        <dbReference type="PROSITE" id="PS50977"/>
    </source>
</evidence>
<reference evidence="6 7" key="1">
    <citation type="submission" date="2019-09" db="EMBL/GenBank/DDBJ databases">
        <title>Segnochrobactrum spirostomi gen. nov., sp. nov., isolated from the ciliate Spirostomum cf. yagiui and description of a novel family, Segnochrobactraceae fam. nov. within the order Rhizobiales of the class Alphaproteobacteria.</title>
        <authorList>
            <person name="Akter S."/>
            <person name="Shazib S.U.A."/>
            <person name="Shin M.K."/>
        </authorList>
    </citation>
    <scope>NUCLEOTIDE SEQUENCE [LARGE SCALE GENOMIC DNA]</scope>
    <source>
        <strain evidence="6 7">Sp-1</strain>
    </source>
</reference>
<evidence type="ECO:0000256" key="1">
    <source>
        <dbReference type="ARBA" id="ARBA00023015"/>
    </source>
</evidence>
<feature type="domain" description="HTH tetR-type" evidence="5">
    <location>
        <begin position="31"/>
        <end position="91"/>
    </location>
</feature>
<comment type="caution">
    <text evidence="6">The sequence shown here is derived from an EMBL/GenBank/DDBJ whole genome shotgun (WGS) entry which is preliminary data.</text>
</comment>
<evidence type="ECO:0000256" key="2">
    <source>
        <dbReference type="ARBA" id="ARBA00023125"/>
    </source>
</evidence>
<dbReference type="GO" id="GO:0000976">
    <property type="term" value="F:transcription cis-regulatory region binding"/>
    <property type="evidence" value="ECO:0007669"/>
    <property type="project" value="TreeGrafter"/>
</dbReference>
<feature type="DNA-binding region" description="H-T-H motif" evidence="4">
    <location>
        <begin position="54"/>
        <end position="73"/>
    </location>
</feature>
<dbReference type="AlphaFoldDB" id="A0A6A7Y6Q9"/>
<accession>A0A6A7Y6Q9</accession>
<keyword evidence="7" id="KW-1185">Reference proteome</keyword>
<dbReference type="GO" id="GO:0003700">
    <property type="term" value="F:DNA-binding transcription factor activity"/>
    <property type="evidence" value="ECO:0007669"/>
    <property type="project" value="TreeGrafter"/>
</dbReference>
<dbReference type="PANTHER" id="PTHR30055">
    <property type="entry name" value="HTH-TYPE TRANSCRIPTIONAL REGULATOR RUTR"/>
    <property type="match status" value="1"/>
</dbReference>
<dbReference type="PRINTS" id="PR00455">
    <property type="entry name" value="HTHTETR"/>
</dbReference>
<dbReference type="InterPro" id="IPR001647">
    <property type="entry name" value="HTH_TetR"/>
</dbReference>
<dbReference type="InterPro" id="IPR050109">
    <property type="entry name" value="HTH-type_TetR-like_transc_reg"/>
</dbReference>
<proteinExistence type="predicted"/>
<dbReference type="PROSITE" id="PS50977">
    <property type="entry name" value="HTH_TETR_2"/>
    <property type="match status" value="1"/>
</dbReference>
<dbReference type="Gene3D" id="1.10.357.10">
    <property type="entry name" value="Tetracycline Repressor, domain 2"/>
    <property type="match status" value="1"/>
</dbReference>
<keyword evidence="1" id="KW-0805">Transcription regulation</keyword>
<dbReference type="Pfam" id="PF00440">
    <property type="entry name" value="TetR_N"/>
    <property type="match status" value="1"/>
</dbReference>
<organism evidence="6 7">
    <name type="scientific">Segnochrobactrum spirostomi</name>
    <dbReference type="NCBI Taxonomy" id="2608987"/>
    <lineage>
        <taxon>Bacteria</taxon>
        <taxon>Pseudomonadati</taxon>
        <taxon>Pseudomonadota</taxon>
        <taxon>Alphaproteobacteria</taxon>
        <taxon>Hyphomicrobiales</taxon>
        <taxon>Segnochrobactraceae</taxon>
        <taxon>Segnochrobactrum</taxon>
    </lineage>
</organism>
<dbReference type="EMBL" id="VWNA01000001">
    <property type="protein sequence ID" value="MQT13239.1"/>
    <property type="molecule type" value="Genomic_DNA"/>
</dbReference>
<name>A0A6A7Y6Q9_9HYPH</name>
<dbReference type="PANTHER" id="PTHR30055:SF234">
    <property type="entry name" value="HTH-TYPE TRANSCRIPTIONAL REGULATOR BETI"/>
    <property type="match status" value="1"/>
</dbReference>